<dbReference type="Pfam" id="PF11638">
    <property type="entry name" value="DnaA_N"/>
    <property type="match status" value="1"/>
</dbReference>
<accession>A0A0K2CNJ1</accession>
<feature type="domain" description="DnaA N-terminal" evidence="2">
    <location>
        <begin position="273"/>
        <end position="330"/>
    </location>
</feature>
<dbReference type="InterPro" id="IPR038454">
    <property type="entry name" value="DnaA_N_sf"/>
</dbReference>
<dbReference type="RefSeq" id="YP_009199065.1">
    <property type="nucleotide sequence ID" value="NC_028805.1"/>
</dbReference>
<proteinExistence type="predicted"/>
<keyword evidence="4" id="KW-1185">Reference proteome</keyword>
<dbReference type="Proteomes" id="UP000208104">
    <property type="component" value="Segment"/>
</dbReference>
<reference evidence="3 4" key="1">
    <citation type="journal article" date="2015" name="Genome Announc.">
        <title>Genome Sequences of Five Additional Brevibacillus laterosporus Bacteriophages.</title>
        <authorList>
            <person name="Merrill B.D."/>
            <person name="Berg J.A."/>
            <person name="Graves K.A."/>
            <person name="Ward A.T."/>
            <person name="Hilton J.A."/>
            <person name="Wake B.N."/>
            <person name="Grose J.H."/>
            <person name="Breakwell D.P."/>
            <person name="Burnett S.H."/>
        </authorList>
    </citation>
    <scope>NUCLEOTIDE SEQUENCE [LARGE SCALE GENOMIC DNA]</scope>
</reference>
<dbReference type="KEGG" id="vg:26625946"/>
<dbReference type="InterPro" id="IPR036388">
    <property type="entry name" value="WH-like_DNA-bd_sf"/>
</dbReference>
<evidence type="ECO:0000313" key="4">
    <source>
        <dbReference type="Proteomes" id="UP000208104"/>
    </source>
</evidence>
<evidence type="ECO:0000313" key="3">
    <source>
        <dbReference type="EMBL" id="ALA07134.1"/>
    </source>
</evidence>
<protein>
    <submittedName>
        <fullName evidence="3">Putative replication initiation protein</fullName>
    </submittedName>
</protein>
<dbReference type="GeneID" id="26625946"/>
<feature type="compositionally biased region" description="Low complexity" evidence="1">
    <location>
        <begin position="180"/>
        <end position="193"/>
    </location>
</feature>
<gene>
    <name evidence="3" type="ORF">JENST_4</name>
</gene>
<evidence type="ECO:0000259" key="2">
    <source>
        <dbReference type="Pfam" id="PF11638"/>
    </source>
</evidence>
<feature type="region of interest" description="Disordered" evidence="1">
    <location>
        <begin position="167"/>
        <end position="250"/>
    </location>
</feature>
<dbReference type="InterPro" id="IPR024633">
    <property type="entry name" value="DnaA_N_dom"/>
</dbReference>
<evidence type="ECO:0000256" key="1">
    <source>
        <dbReference type="SAM" id="MobiDB-lite"/>
    </source>
</evidence>
<dbReference type="EMBL" id="KT151955">
    <property type="protein sequence ID" value="ALA07134.1"/>
    <property type="molecule type" value="Genomic_DNA"/>
</dbReference>
<sequence length="347" mass="39835">MRITYKVRLKGTKNEWIELAPDAFNNLSLEDGTRMPEIQGNKVIVTNYFNMFWGRIMGARNFRVFMVLTQFAYGNKEYSYPSLQTLADICDMSVNTVKAAIKDLEELGFVLQVQVINEDKEENENNIYFIRKTTPFLSVEQYQSLPKRLQEKHQEYLADIEKSERITLSNAPEYPKPSKPSKSAKGGSKSDAPTSNPNKPVDNVDNGDFVDKVPQKGASNFDPHPSLFDWPQNLTEGGSSSDGGVYQNLPPNKYNTKQDNLNHLSLPNNNIKEQFQNYLKNKVSKPSFDTWIKTVDIVPEDNNIPSFVILCDNDFQRDWLENRYQELFIEAFMSIGLSNVTLRFIVR</sequence>
<dbReference type="Pfam" id="PF13730">
    <property type="entry name" value="HTH_36"/>
    <property type="match status" value="1"/>
</dbReference>
<name>A0A0K2CNJ1_9CAUD</name>
<organism evidence="3 4">
    <name type="scientific">Brevibacillus phage Jenst</name>
    <dbReference type="NCBI Taxonomy" id="1691954"/>
    <lineage>
        <taxon>Viruses</taxon>
        <taxon>Duplodnaviria</taxon>
        <taxon>Heunggongvirae</taxon>
        <taxon>Uroviricota</taxon>
        <taxon>Caudoviricetes</taxon>
        <taxon>Jenstvirus</taxon>
        <taxon>Jenstvirus jenst</taxon>
    </lineage>
</organism>
<dbReference type="Gene3D" id="1.10.10.10">
    <property type="entry name" value="Winged helix-like DNA-binding domain superfamily/Winged helix DNA-binding domain"/>
    <property type="match status" value="1"/>
</dbReference>
<dbReference type="Gene3D" id="3.30.300.180">
    <property type="match status" value="1"/>
</dbReference>